<dbReference type="OrthoDB" id="6311972at2"/>
<dbReference type="EMBL" id="PNBX01000006">
    <property type="protein sequence ID" value="TMO70217.1"/>
    <property type="molecule type" value="Genomic_DNA"/>
</dbReference>
<evidence type="ECO:0000313" key="3">
    <source>
        <dbReference type="EMBL" id="TMO77419.1"/>
    </source>
</evidence>
<comment type="caution">
    <text evidence="2">The sequence shown here is derived from an EMBL/GenBank/DDBJ whole genome shotgun (WGS) entry which is preliminary data.</text>
</comment>
<dbReference type="AlphaFoldDB" id="A0A5S3VDC3"/>
<reference evidence="4 5" key="1">
    <citation type="submission" date="2018-01" db="EMBL/GenBank/DDBJ databases">
        <authorList>
            <person name="Paulsen S."/>
            <person name="Gram L.K."/>
        </authorList>
    </citation>
    <scope>NUCLEOTIDE SEQUENCE [LARGE SCALE GENOMIC DNA]</scope>
    <source>
        <strain evidence="2 5">S3790</strain>
        <strain evidence="3 4">S3895</strain>
    </source>
</reference>
<dbReference type="InterPro" id="IPR005619">
    <property type="entry name" value="Uncharacterised_YajG"/>
</dbReference>
<dbReference type="Proteomes" id="UP000307217">
    <property type="component" value="Unassembled WGS sequence"/>
</dbReference>
<organism evidence="2 5">
    <name type="scientific">Pseudoalteromonas aurantia</name>
    <dbReference type="NCBI Taxonomy" id="43654"/>
    <lineage>
        <taxon>Bacteria</taxon>
        <taxon>Pseudomonadati</taxon>
        <taxon>Pseudomonadota</taxon>
        <taxon>Gammaproteobacteria</taxon>
        <taxon>Alteromonadales</taxon>
        <taxon>Pseudoalteromonadaceae</taxon>
        <taxon>Pseudoalteromonas</taxon>
    </lineage>
</organism>
<evidence type="ECO:0000256" key="1">
    <source>
        <dbReference type="SAM" id="SignalP"/>
    </source>
</evidence>
<dbReference type="Proteomes" id="UP000307164">
    <property type="component" value="Unassembled WGS sequence"/>
</dbReference>
<keyword evidence="1" id="KW-0732">Signal</keyword>
<evidence type="ECO:0000313" key="2">
    <source>
        <dbReference type="EMBL" id="TMO70217.1"/>
    </source>
</evidence>
<evidence type="ECO:0000313" key="4">
    <source>
        <dbReference type="Proteomes" id="UP000307164"/>
    </source>
</evidence>
<feature type="signal peptide" evidence="1">
    <location>
        <begin position="1"/>
        <end position="18"/>
    </location>
</feature>
<dbReference type="Pfam" id="PF03923">
    <property type="entry name" value="Lipoprotein_16"/>
    <property type="match status" value="1"/>
</dbReference>
<dbReference type="RefSeq" id="WP_138589732.1">
    <property type="nucleotide sequence ID" value="NZ_PNBW01000020.1"/>
</dbReference>
<name>A0A5S3VDC3_9GAMM</name>
<accession>A0A5S3VDC3</accession>
<evidence type="ECO:0008006" key="6">
    <source>
        <dbReference type="Google" id="ProtNLM"/>
    </source>
</evidence>
<proteinExistence type="predicted"/>
<gene>
    <name evidence="2" type="ORF">CWC19_01930</name>
    <name evidence="3" type="ORF">CWC20_04370</name>
</gene>
<reference evidence="5" key="2">
    <citation type="submission" date="2019-06" db="EMBL/GenBank/DDBJ databases">
        <title>Co-occurence of chitin degradation, pigmentation and bioactivity in marine Pseudoalteromonas.</title>
        <authorList>
            <person name="Sonnenschein E.C."/>
            <person name="Bech P.K."/>
        </authorList>
    </citation>
    <scope>NUCLEOTIDE SEQUENCE [LARGE SCALE GENOMIC DNA]</scope>
    <source>
        <strain evidence="5">S3790</strain>
        <strain evidence="3">S3895</strain>
    </source>
</reference>
<dbReference type="PROSITE" id="PS51257">
    <property type="entry name" value="PROKAR_LIPOPROTEIN"/>
    <property type="match status" value="1"/>
</dbReference>
<feature type="chain" id="PRO_5024356927" description="Lipoprotein" evidence="1">
    <location>
        <begin position="19"/>
        <end position="185"/>
    </location>
</feature>
<keyword evidence="4" id="KW-1185">Reference proteome</keyword>
<reference evidence="2" key="3">
    <citation type="submission" date="2019-09" db="EMBL/GenBank/DDBJ databases">
        <title>Co-occurence of chitin degradation, pigmentation and bioactivity in marine Pseudoalteromonas.</title>
        <authorList>
            <person name="Sonnenschein E.C."/>
            <person name="Bech P.K."/>
        </authorList>
    </citation>
    <scope>NUCLEOTIDE SEQUENCE</scope>
    <source>
        <strain evidence="2">S3790</strain>
        <strain evidence="4">S3895</strain>
    </source>
</reference>
<evidence type="ECO:0000313" key="5">
    <source>
        <dbReference type="Proteomes" id="UP000307217"/>
    </source>
</evidence>
<protein>
    <recommendedName>
        <fullName evidence="6">Lipoprotein</fullName>
    </recommendedName>
</protein>
<sequence length="185" mass="20209">MLKLCLLFISLFTLSGCATQPKSVILNPVYSSGKISTINSVLQAKVVDHRITNFTIKVLNQEPAVYLPDASLPVKIQNAFLDALTSNGVTVLPTSSHTITLQINAFNSKISESLTQHESNAVADWLVIAAANGNTFEKRYTGQSQITGPLKHEQAKVESQLNNLTKKMLTRIVTDQALINFLQGQ</sequence>
<dbReference type="EMBL" id="PNBW01000020">
    <property type="protein sequence ID" value="TMO77419.1"/>
    <property type="molecule type" value="Genomic_DNA"/>
</dbReference>